<protein>
    <submittedName>
        <fullName evidence="9">RagB/SusD family nutrient uptake outer membrane protein</fullName>
    </submittedName>
</protein>
<sequence>MRRSIFYLTKVLPALLLCLLFTSSSCDDELDVEPQTAINAGEALTTSQGVQSALVGAYVRLMSGTLYVGDPDAPLYTGDLNLTSELLGSTGNLIWGGTFSTFRQVFQKDITPDNILIAGIWLRSYEVINIVNNVINAVNVVEEDQRDQVLGEAHFIRGMVYFDLVRLFGLPYEPGQQNSQLGVPLVLQPTSLISEANNVPRNTVEEVYAQVIDDLTRARDLLPDRASFNESSGDEARANTYAASALLARVYLQQAGAPGNSAEAQYLTKAAEEANRVIQGGGYDLVEDFTNAFNNNENTSEDIFAIQQTVQSNAGQSNAGLATFYSYNQRAEIEVAAGFVEQYEEGDERVEVLYLDPDDLYRNGKYEIYSANVPLIRLAEMYLIRAEANQRLGTSVGATPLEDINVIRERADIPPLTSISLDDVLRERSLELAFEGQLIHDIKRLRQNVGDLPYNAGELVLPIPLREMNANPRLQQNDAYI</sequence>
<dbReference type="CDD" id="cd08977">
    <property type="entry name" value="SusD"/>
    <property type="match status" value="1"/>
</dbReference>
<dbReference type="Proteomes" id="UP000272117">
    <property type="component" value="Unassembled WGS sequence"/>
</dbReference>
<comment type="caution">
    <text evidence="9">The sequence shown here is derived from an EMBL/GenBank/DDBJ whole genome shotgun (WGS) entry which is preliminary data.</text>
</comment>
<dbReference type="EMBL" id="RJJD01000001">
    <property type="protein sequence ID" value="RNI31024.1"/>
    <property type="molecule type" value="Genomic_DNA"/>
</dbReference>
<evidence type="ECO:0000256" key="6">
    <source>
        <dbReference type="SAM" id="SignalP"/>
    </source>
</evidence>
<dbReference type="InterPro" id="IPR011990">
    <property type="entry name" value="TPR-like_helical_dom_sf"/>
</dbReference>
<comment type="similarity">
    <text evidence="2">Belongs to the SusD family.</text>
</comment>
<feature type="chain" id="PRO_5018086101" evidence="6">
    <location>
        <begin position="27"/>
        <end position="481"/>
    </location>
</feature>
<evidence type="ECO:0000259" key="7">
    <source>
        <dbReference type="Pfam" id="PF07980"/>
    </source>
</evidence>
<keyword evidence="3 6" id="KW-0732">Signal</keyword>
<dbReference type="GO" id="GO:0009279">
    <property type="term" value="C:cell outer membrane"/>
    <property type="evidence" value="ECO:0007669"/>
    <property type="project" value="UniProtKB-SubCell"/>
</dbReference>
<dbReference type="Gene3D" id="1.25.40.390">
    <property type="match status" value="1"/>
</dbReference>
<dbReference type="RefSeq" id="WP_123124926.1">
    <property type="nucleotide sequence ID" value="NZ_RJJD01000001.1"/>
</dbReference>
<feature type="signal peptide" evidence="6">
    <location>
        <begin position="1"/>
        <end position="26"/>
    </location>
</feature>
<evidence type="ECO:0000259" key="8">
    <source>
        <dbReference type="Pfam" id="PF14322"/>
    </source>
</evidence>
<organism evidence="9 10">
    <name type="scientific">Rufibacter latericius</name>
    <dbReference type="NCBI Taxonomy" id="2487040"/>
    <lineage>
        <taxon>Bacteria</taxon>
        <taxon>Pseudomonadati</taxon>
        <taxon>Bacteroidota</taxon>
        <taxon>Cytophagia</taxon>
        <taxon>Cytophagales</taxon>
        <taxon>Hymenobacteraceae</taxon>
        <taxon>Rufibacter</taxon>
    </lineage>
</organism>
<evidence type="ECO:0000256" key="3">
    <source>
        <dbReference type="ARBA" id="ARBA00022729"/>
    </source>
</evidence>
<keyword evidence="4" id="KW-0472">Membrane</keyword>
<feature type="domain" description="RagB/SusD" evidence="7">
    <location>
        <begin position="366"/>
        <end position="445"/>
    </location>
</feature>
<evidence type="ECO:0000256" key="2">
    <source>
        <dbReference type="ARBA" id="ARBA00006275"/>
    </source>
</evidence>
<reference evidence="9 10" key="1">
    <citation type="submission" date="2018-11" db="EMBL/GenBank/DDBJ databases">
        <title>Rufibacter latericius sp. nov., isolated from water in Baiyang Lake.</title>
        <authorList>
            <person name="Yang Y."/>
        </authorList>
    </citation>
    <scope>NUCLEOTIDE SEQUENCE [LARGE SCALE GENOMIC DNA]</scope>
    <source>
        <strain evidence="9 10">R-22-1c-1</strain>
    </source>
</reference>
<dbReference type="AlphaFoldDB" id="A0A3M9MZQ8"/>
<dbReference type="InterPro" id="IPR012944">
    <property type="entry name" value="SusD_RagB_dom"/>
</dbReference>
<dbReference type="Pfam" id="PF14322">
    <property type="entry name" value="SusD-like_3"/>
    <property type="match status" value="1"/>
</dbReference>
<proteinExistence type="inferred from homology"/>
<evidence type="ECO:0000313" key="9">
    <source>
        <dbReference type="EMBL" id="RNI31024.1"/>
    </source>
</evidence>
<dbReference type="InterPro" id="IPR033985">
    <property type="entry name" value="SusD-like_N"/>
</dbReference>
<accession>A0A3M9MZQ8</accession>
<keyword evidence="5" id="KW-0998">Cell outer membrane</keyword>
<dbReference type="PROSITE" id="PS51257">
    <property type="entry name" value="PROKAR_LIPOPROTEIN"/>
    <property type="match status" value="1"/>
</dbReference>
<comment type="subcellular location">
    <subcellularLocation>
        <location evidence="1">Cell outer membrane</location>
    </subcellularLocation>
</comment>
<dbReference type="SUPFAM" id="SSF48452">
    <property type="entry name" value="TPR-like"/>
    <property type="match status" value="1"/>
</dbReference>
<evidence type="ECO:0000256" key="1">
    <source>
        <dbReference type="ARBA" id="ARBA00004442"/>
    </source>
</evidence>
<evidence type="ECO:0000256" key="4">
    <source>
        <dbReference type="ARBA" id="ARBA00023136"/>
    </source>
</evidence>
<keyword evidence="10" id="KW-1185">Reference proteome</keyword>
<evidence type="ECO:0000256" key="5">
    <source>
        <dbReference type="ARBA" id="ARBA00023237"/>
    </source>
</evidence>
<evidence type="ECO:0000313" key="10">
    <source>
        <dbReference type="Proteomes" id="UP000272117"/>
    </source>
</evidence>
<name>A0A3M9MZQ8_9BACT</name>
<dbReference type="OrthoDB" id="9792139at2"/>
<feature type="domain" description="SusD-like N-terminal" evidence="8">
    <location>
        <begin position="104"/>
        <end position="252"/>
    </location>
</feature>
<gene>
    <name evidence="9" type="ORF">EFB08_00325</name>
</gene>
<dbReference type="Pfam" id="PF07980">
    <property type="entry name" value="SusD_RagB"/>
    <property type="match status" value="1"/>
</dbReference>